<comment type="caution">
    <text evidence="1">The sequence shown here is derived from an EMBL/GenBank/DDBJ whole genome shotgun (WGS) entry which is preliminary data.</text>
</comment>
<sequence>MDFYYRSLIQGNTQNGFVSLQNEVVSKIAKKCEKDYKAVKKTFLQIREHFKYCDYLTPLGIGDSHRVKINGEWVTGSLAEDYEKQAKDIYERNPMIQYLTAYG</sequence>
<gene>
    <name evidence="1" type="ORF">EKG35_12205</name>
</gene>
<keyword evidence="2" id="KW-1185">Reference proteome</keyword>
<evidence type="ECO:0000313" key="1">
    <source>
        <dbReference type="EMBL" id="RTQ92243.1"/>
    </source>
</evidence>
<dbReference type="RefSeq" id="WP_126294746.1">
    <property type="nucleotide sequence ID" value="NZ_RXNR01000033.1"/>
</dbReference>
<reference evidence="1 2" key="1">
    <citation type="submission" date="2018-12" db="EMBL/GenBank/DDBJ databases">
        <authorList>
            <person name="Yu L."/>
        </authorList>
    </citation>
    <scope>NUCLEOTIDE SEQUENCE [LARGE SCALE GENOMIC DNA]</scope>
    <source>
        <strain evidence="1 2">S5H2222</strain>
    </source>
</reference>
<evidence type="ECO:0000313" key="2">
    <source>
        <dbReference type="Proteomes" id="UP000276349"/>
    </source>
</evidence>
<dbReference type="EMBL" id="RXNR01000033">
    <property type="protein sequence ID" value="RTQ92243.1"/>
    <property type="molecule type" value="Genomic_DNA"/>
</dbReference>
<dbReference type="AlphaFoldDB" id="A0A3S0HLH6"/>
<dbReference type="Proteomes" id="UP000276349">
    <property type="component" value="Unassembled WGS sequence"/>
</dbReference>
<name>A0A3S0HLH6_9BACI</name>
<dbReference type="OrthoDB" id="2982678at2"/>
<organism evidence="1 2">
    <name type="scientific">Lysinibacillus telephonicus</name>
    <dbReference type="NCBI Taxonomy" id="1714840"/>
    <lineage>
        <taxon>Bacteria</taxon>
        <taxon>Bacillati</taxon>
        <taxon>Bacillota</taxon>
        <taxon>Bacilli</taxon>
        <taxon>Bacillales</taxon>
        <taxon>Bacillaceae</taxon>
        <taxon>Lysinibacillus</taxon>
    </lineage>
</organism>
<proteinExistence type="predicted"/>
<protein>
    <submittedName>
        <fullName evidence="1">Uncharacterized protein</fullName>
    </submittedName>
</protein>
<accession>A0A3S0HLH6</accession>